<evidence type="ECO:0000313" key="4">
    <source>
        <dbReference type="Proteomes" id="UP001501490"/>
    </source>
</evidence>
<dbReference type="PANTHER" id="PTHR46696:SF1">
    <property type="entry name" value="CYTOCHROME P450 YJIB-RELATED"/>
    <property type="match status" value="1"/>
</dbReference>
<keyword evidence="4" id="KW-1185">Reference proteome</keyword>
<dbReference type="InterPro" id="IPR017972">
    <property type="entry name" value="Cyt_P450_CS"/>
</dbReference>
<dbReference type="InterPro" id="IPR036396">
    <property type="entry name" value="Cyt_P450_sf"/>
</dbReference>
<dbReference type="InterPro" id="IPR002397">
    <property type="entry name" value="Cyt_P450_B"/>
</dbReference>
<dbReference type="PROSITE" id="PS00086">
    <property type="entry name" value="CYTOCHROME_P450"/>
    <property type="match status" value="1"/>
</dbReference>
<evidence type="ECO:0000256" key="1">
    <source>
        <dbReference type="ARBA" id="ARBA00010617"/>
    </source>
</evidence>
<dbReference type="SUPFAM" id="SSF48264">
    <property type="entry name" value="Cytochrome P450"/>
    <property type="match status" value="1"/>
</dbReference>
<dbReference type="RefSeq" id="WP_344806282.1">
    <property type="nucleotide sequence ID" value="NZ_BAABAB010000022.1"/>
</dbReference>
<dbReference type="PANTHER" id="PTHR46696">
    <property type="entry name" value="P450, PUTATIVE (EUROFUNG)-RELATED"/>
    <property type="match status" value="1"/>
</dbReference>
<proteinExistence type="inferred from homology"/>
<dbReference type="PRINTS" id="PR00359">
    <property type="entry name" value="BP450"/>
</dbReference>
<keyword evidence="2" id="KW-0503">Monooxygenase</keyword>
<accession>A0ABP7A8R5</accession>
<keyword evidence="2" id="KW-0349">Heme</keyword>
<reference evidence="4" key="1">
    <citation type="journal article" date="2019" name="Int. J. Syst. Evol. Microbiol.">
        <title>The Global Catalogue of Microorganisms (GCM) 10K type strain sequencing project: providing services to taxonomists for standard genome sequencing and annotation.</title>
        <authorList>
            <consortium name="The Broad Institute Genomics Platform"/>
            <consortium name="The Broad Institute Genome Sequencing Center for Infectious Disease"/>
            <person name="Wu L."/>
            <person name="Ma J."/>
        </authorList>
    </citation>
    <scope>NUCLEOTIDE SEQUENCE [LARGE SCALE GENOMIC DNA]</scope>
    <source>
        <strain evidence="4">JCM 16929</strain>
    </source>
</reference>
<dbReference type="Pfam" id="PF00067">
    <property type="entry name" value="p450"/>
    <property type="match status" value="1"/>
</dbReference>
<evidence type="ECO:0000256" key="2">
    <source>
        <dbReference type="RuleBase" id="RU000461"/>
    </source>
</evidence>
<dbReference type="EMBL" id="BAABAB010000022">
    <property type="protein sequence ID" value="GAA3627123.1"/>
    <property type="molecule type" value="Genomic_DNA"/>
</dbReference>
<dbReference type="InterPro" id="IPR001128">
    <property type="entry name" value="Cyt_P450"/>
</dbReference>
<dbReference type="Proteomes" id="UP001501490">
    <property type="component" value="Unassembled WGS sequence"/>
</dbReference>
<evidence type="ECO:0000313" key="3">
    <source>
        <dbReference type="EMBL" id="GAA3627123.1"/>
    </source>
</evidence>
<keyword evidence="2" id="KW-0560">Oxidoreductase</keyword>
<name>A0ABP7A8R5_9ACTN</name>
<comment type="caution">
    <text evidence="3">The sequence shown here is derived from an EMBL/GenBank/DDBJ whole genome shotgun (WGS) entry which is preliminary data.</text>
</comment>
<dbReference type="Gene3D" id="1.10.630.10">
    <property type="entry name" value="Cytochrome P450"/>
    <property type="match status" value="1"/>
</dbReference>
<organism evidence="3 4">
    <name type="scientific">Microlunatus ginsengisoli</name>
    <dbReference type="NCBI Taxonomy" id="363863"/>
    <lineage>
        <taxon>Bacteria</taxon>
        <taxon>Bacillati</taxon>
        <taxon>Actinomycetota</taxon>
        <taxon>Actinomycetes</taxon>
        <taxon>Propionibacteriales</taxon>
        <taxon>Propionibacteriaceae</taxon>
        <taxon>Microlunatus</taxon>
    </lineage>
</organism>
<dbReference type="CDD" id="cd00302">
    <property type="entry name" value="cytochrome_P450"/>
    <property type="match status" value="1"/>
</dbReference>
<keyword evidence="2" id="KW-0479">Metal-binding</keyword>
<sequence length="396" mass="44323">MTQRCPVRKLVPAEREDGPALERIERNGETTWVIRSFELARQLLRQPDSTRQAGFGADQIFQPSKGMRPPILYLEGEQHRLQRRASARFFAPAVVEGYRPMMEELADRLVGRLRADKPLDLSTLSMPMAVQVAARVIGLTNSSMAGMSRRLGAFFDGDPLATGRSPAALFRAAQVGTRTVRFYYLDVKPAIRARRRVRRDDLISQLIDLGFTDLELLTECVTYAAAGMATTRELIMLAAWHLLDDTALLAHYRAADVQARRSLLEELLRVEPVVGYLRRRTGRPVTLDGPDGPVTIEARTAIDVRLRQVNADPDIVGDDATTICPGRTLPRSVPPVVMSFGDGHHRCPGGPLAIMETEIFLSRLFTRDLVADGPPRVRWNRVSQGYDLDRFMIRLA</sequence>
<comment type="similarity">
    <text evidence="1 2">Belongs to the cytochrome P450 family.</text>
</comment>
<protein>
    <submittedName>
        <fullName evidence="3">Cytochrome P450</fullName>
    </submittedName>
</protein>
<gene>
    <name evidence="3" type="ORF">GCM10022236_31800</name>
</gene>
<keyword evidence="2" id="KW-0408">Iron</keyword>